<dbReference type="EMBL" id="CAEZSR010000032">
    <property type="protein sequence ID" value="CAB4552586.1"/>
    <property type="molecule type" value="Genomic_DNA"/>
</dbReference>
<dbReference type="AlphaFoldDB" id="A0A6J6CMU0"/>
<dbReference type="SUPFAM" id="SSF46689">
    <property type="entry name" value="Homeodomain-like"/>
    <property type="match status" value="1"/>
</dbReference>
<proteinExistence type="predicted"/>
<dbReference type="GO" id="GO:0000976">
    <property type="term" value="F:transcription cis-regulatory region binding"/>
    <property type="evidence" value="ECO:0007669"/>
    <property type="project" value="TreeGrafter"/>
</dbReference>
<dbReference type="PANTHER" id="PTHR30055">
    <property type="entry name" value="HTH-TYPE TRANSCRIPTIONAL REGULATOR RUTR"/>
    <property type="match status" value="1"/>
</dbReference>
<reference evidence="5" key="1">
    <citation type="submission" date="2020-05" db="EMBL/GenBank/DDBJ databases">
        <authorList>
            <person name="Chiriac C."/>
            <person name="Salcher M."/>
            <person name="Ghai R."/>
            <person name="Kavagutti S V."/>
        </authorList>
    </citation>
    <scope>NUCLEOTIDE SEQUENCE</scope>
</reference>
<evidence type="ECO:0000259" key="4">
    <source>
        <dbReference type="PROSITE" id="PS50977"/>
    </source>
</evidence>
<evidence type="ECO:0000256" key="3">
    <source>
        <dbReference type="ARBA" id="ARBA00023163"/>
    </source>
</evidence>
<keyword evidence="1" id="KW-0805">Transcription regulation</keyword>
<dbReference type="PANTHER" id="PTHR30055:SF234">
    <property type="entry name" value="HTH-TYPE TRANSCRIPTIONAL REGULATOR BETI"/>
    <property type="match status" value="1"/>
</dbReference>
<feature type="domain" description="HTH tetR-type" evidence="4">
    <location>
        <begin position="6"/>
        <end position="66"/>
    </location>
</feature>
<name>A0A6J6CMU0_9ZZZZ</name>
<dbReference type="Pfam" id="PF00440">
    <property type="entry name" value="TetR_N"/>
    <property type="match status" value="1"/>
</dbReference>
<protein>
    <submittedName>
        <fullName evidence="5">Unannotated protein</fullName>
    </submittedName>
</protein>
<evidence type="ECO:0000256" key="1">
    <source>
        <dbReference type="ARBA" id="ARBA00023015"/>
    </source>
</evidence>
<dbReference type="InterPro" id="IPR009057">
    <property type="entry name" value="Homeodomain-like_sf"/>
</dbReference>
<accession>A0A6J6CMU0</accession>
<dbReference type="Pfam" id="PF13305">
    <property type="entry name" value="TetR_C_33"/>
    <property type="match status" value="1"/>
</dbReference>
<dbReference type="Gene3D" id="1.10.10.60">
    <property type="entry name" value="Homeodomain-like"/>
    <property type="match status" value="1"/>
</dbReference>
<dbReference type="InterPro" id="IPR050109">
    <property type="entry name" value="HTH-type_TetR-like_transc_reg"/>
</dbReference>
<dbReference type="InterPro" id="IPR025996">
    <property type="entry name" value="MT1864/Rv1816-like_C"/>
</dbReference>
<sequence>MSRKRDAVSDAVIQTACRLLTTEGAEALTTRRIAAEAGTSTMALYTRFGGKEGVAAAVYAEGFVKLERALARAMKGIDDPGTAIVRGAMAYRRFGLRNAAYYGVMFQRTVSGFEPDRQAALRSLDLLGLQVRRAIDATGAPLDTTAVTLAIWSLCHGATSLELDREMAVISDPENRLEDAVRALLRGFGISTS</sequence>
<evidence type="ECO:0000313" key="5">
    <source>
        <dbReference type="EMBL" id="CAB4552586.1"/>
    </source>
</evidence>
<dbReference type="Gene3D" id="1.10.357.10">
    <property type="entry name" value="Tetracycline Repressor, domain 2"/>
    <property type="match status" value="1"/>
</dbReference>
<dbReference type="SUPFAM" id="SSF48498">
    <property type="entry name" value="Tetracyclin repressor-like, C-terminal domain"/>
    <property type="match status" value="1"/>
</dbReference>
<dbReference type="PROSITE" id="PS50977">
    <property type="entry name" value="HTH_TETR_2"/>
    <property type="match status" value="1"/>
</dbReference>
<gene>
    <name evidence="5" type="ORF">UFOPK1493_01179</name>
</gene>
<organism evidence="5">
    <name type="scientific">freshwater metagenome</name>
    <dbReference type="NCBI Taxonomy" id="449393"/>
    <lineage>
        <taxon>unclassified sequences</taxon>
        <taxon>metagenomes</taxon>
        <taxon>ecological metagenomes</taxon>
    </lineage>
</organism>
<keyword evidence="3" id="KW-0804">Transcription</keyword>
<evidence type="ECO:0000256" key="2">
    <source>
        <dbReference type="ARBA" id="ARBA00023125"/>
    </source>
</evidence>
<dbReference type="InterPro" id="IPR036271">
    <property type="entry name" value="Tet_transcr_reg_TetR-rel_C_sf"/>
</dbReference>
<dbReference type="InterPro" id="IPR001647">
    <property type="entry name" value="HTH_TetR"/>
</dbReference>
<keyword evidence="2" id="KW-0238">DNA-binding</keyword>
<dbReference type="GO" id="GO:0003700">
    <property type="term" value="F:DNA-binding transcription factor activity"/>
    <property type="evidence" value="ECO:0007669"/>
    <property type="project" value="TreeGrafter"/>
</dbReference>